<keyword evidence="1" id="KW-1133">Transmembrane helix</keyword>
<protein>
    <submittedName>
        <fullName evidence="2">Uncharacterized protein</fullName>
    </submittedName>
</protein>
<keyword evidence="3" id="KW-1185">Reference proteome</keyword>
<keyword evidence="1" id="KW-0472">Membrane</keyword>
<evidence type="ECO:0000313" key="3">
    <source>
        <dbReference type="Proteomes" id="UP001144096"/>
    </source>
</evidence>
<dbReference type="EMBL" id="JAMXQV010000027">
    <property type="protein sequence ID" value="MCR6488714.1"/>
    <property type="molecule type" value="Genomic_DNA"/>
</dbReference>
<dbReference type="RefSeq" id="WP_257925279.1">
    <property type="nucleotide sequence ID" value="NZ_JAMXQV010000027.1"/>
</dbReference>
<gene>
    <name evidence="2" type="ORF">M8542_38385</name>
</gene>
<accession>A0A9X2NH99</accession>
<evidence type="ECO:0000313" key="2">
    <source>
        <dbReference type="EMBL" id="MCR6488714.1"/>
    </source>
</evidence>
<sequence>MPALTFPLKFERRFDVWSYAISHSVLLLRSGRTSAAPTRIDLMFRVVQEMRLRQWMDDVEIQLLTEGVSDRFADVQISGDRALFVILSAGSVCGFVVAGALYMSEDDLEYGERSTIDTSELKDSVIRSGYYLLG</sequence>
<evidence type="ECO:0000256" key="1">
    <source>
        <dbReference type="SAM" id="Phobius"/>
    </source>
</evidence>
<proteinExistence type="predicted"/>
<dbReference type="Proteomes" id="UP001144096">
    <property type="component" value="Unassembled WGS sequence"/>
</dbReference>
<name>A0A9X2NH99_9PSEU</name>
<feature type="transmembrane region" description="Helical" evidence="1">
    <location>
        <begin position="82"/>
        <end position="103"/>
    </location>
</feature>
<keyword evidence="1" id="KW-0812">Transmembrane</keyword>
<comment type="caution">
    <text evidence="2">The sequence shown here is derived from an EMBL/GenBank/DDBJ whole genome shotgun (WGS) entry which is preliminary data.</text>
</comment>
<reference evidence="2" key="1">
    <citation type="submission" date="2022-06" db="EMBL/GenBank/DDBJ databases">
        <title>Amycolatopsis iheyaensis sp. nov., a new species of the genus Amycolatopsis isolated from soil in Iheya island, Japan.</title>
        <authorList>
            <person name="Ngamcharungchit C."/>
            <person name="Kanto H."/>
            <person name="Take A."/>
            <person name="Intra B."/>
            <person name="Matsumoto A."/>
            <person name="Panbangred W."/>
            <person name="Inahashi Y."/>
        </authorList>
    </citation>
    <scope>NUCLEOTIDE SEQUENCE</scope>
    <source>
        <strain evidence="2">OK19-0408</strain>
    </source>
</reference>
<dbReference type="AlphaFoldDB" id="A0A9X2NH99"/>
<organism evidence="2 3">
    <name type="scientific">Amycolatopsis iheyensis</name>
    <dbReference type="NCBI Taxonomy" id="2945988"/>
    <lineage>
        <taxon>Bacteria</taxon>
        <taxon>Bacillati</taxon>
        <taxon>Actinomycetota</taxon>
        <taxon>Actinomycetes</taxon>
        <taxon>Pseudonocardiales</taxon>
        <taxon>Pseudonocardiaceae</taxon>
        <taxon>Amycolatopsis</taxon>
    </lineage>
</organism>